<dbReference type="RefSeq" id="WP_121229713.1">
    <property type="nucleotide sequence ID" value="NZ_JBIUBA010000006.1"/>
</dbReference>
<evidence type="ECO:0000256" key="1">
    <source>
        <dbReference type="SAM" id="MobiDB-lite"/>
    </source>
</evidence>
<feature type="region of interest" description="Disordered" evidence="1">
    <location>
        <begin position="212"/>
        <end position="233"/>
    </location>
</feature>
<feature type="compositionally biased region" description="Basic and acidic residues" evidence="1">
    <location>
        <begin position="76"/>
        <end position="94"/>
    </location>
</feature>
<evidence type="ECO:0000313" key="2">
    <source>
        <dbReference type="EMBL" id="RKT74718.1"/>
    </source>
</evidence>
<dbReference type="Proteomes" id="UP000272729">
    <property type="component" value="Unassembled WGS sequence"/>
</dbReference>
<evidence type="ECO:0000313" key="3">
    <source>
        <dbReference type="Proteomes" id="UP000272729"/>
    </source>
</evidence>
<feature type="compositionally biased region" description="Basic and acidic residues" evidence="1">
    <location>
        <begin position="47"/>
        <end position="66"/>
    </location>
</feature>
<protein>
    <submittedName>
        <fullName evidence="2">Nucleic acid/nucleotide deaminase of polymorphic system toxin</fullName>
    </submittedName>
</protein>
<feature type="region of interest" description="Disordered" evidence="1">
    <location>
        <begin position="17"/>
        <end position="106"/>
    </location>
</feature>
<dbReference type="AlphaFoldDB" id="A0A495XST2"/>
<dbReference type="EMBL" id="RBXR01000001">
    <property type="protein sequence ID" value="RKT74718.1"/>
    <property type="molecule type" value="Genomic_DNA"/>
</dbReference>
<name>A0A495XST2_9PSEU</name>
<accession>A0A495XST2</accession>
<proteinExistence type="predicted"/>
<dbReference type="Pfam" id="PF14440">
    <property type="entry name" value="XOO_2897-deam"/>
    <property type="match status" value="1"/>
</dbReference>
<keyword evidence="3" id="KW-1185">Reference proteome</keyword>
<comment type="caution">
    <text evidence="2">The sequence shown here is derived from an EMBL/GenBank/DDBJ whole genome shotgun (WGS) entry which is preliminary data.</text>
</comment>
<sequence>MKRLSALLLLIARLALHRRGGGGGDGPDPPSDGPTRRSDGPAGRPAPAKDVKDGQTETGKAADRGMPRAGRRRASRQRDPEVPKPARSPRRDPDGPMPAHYRQVAYGQTPESQLAQAARLRDGNRDNLYGGATFRDSQNNTYQVDGRADATKHAEGDILKQMRQKIAEQQGIRPDQVDLRAELRDVRLYVEFSPCPTGNRCQDMLDQYLPPGSEIQYSWPWQPRSEQDSSRQSLADAVNDLFTRKRPGTS</sequence>
<dbReference type="InterPro" id="IPR032722">
    <property type="entry name" value="Deaminase_XOO_2897"/>
</dbReference>
<reference evidence="2 3" key="1">
    <citation type="submission" date="2018-10" db="EMBL/GenBank/DDBJ databases">
        <title>Sequencing the genomes of 1000 actinobacteria strains.</title>
        <authorList>
            <person name="Klenk H.-P."/>
        </authorList>
    </citation>
    <scope>NUCLEOTIDE SEQUENCE [LARGE SCALE GENOMIC DNA]</scope>
    <source>
        <strain evidence="2 3">DSM 43911</strain>
    </source>
</reference>
<gene>
    <name evidence="2" type="ORF">DFJ66_8086</name>
</gene>
<organism evidence="2 3">
    <name type="scientific">Saccharothrix variisporea</name>
    <dbReference type="NCBI Taxonomy" id="543527"/>
    <lineage>
        <taxon>Bacteria</taxon>
        <taxon>Bacillati</taxon>
        <taxon>Actinomycetota</taxon>
        <taxon>Actinomycetes</taxon>
        <taxon>Pseudonocardiales</taxon>
        <taxon>Pseudonocardiaceae</taxon>
        <taxon>Saccharothrix</taxon>
    </lineage>
</organism>